<dbReference type="KEGG" id="ssl:SS1G_00834"/>
<accession>A7E6A9</accession>
<dbReference type="HOGENOM" id="CLU_3279747_0_0_1"/>
<gene>
    <name evidence="1" type="ORF">SS1G_00834</name>
</gene>
<dbReference type="RefSeq" id="XP_001598745.1">
    <property type="nucleotide sequence ID" value="XM_001598695.1"/>
</dbReference>
<dbReference type="InParanoid" id="A7E6A9"/>
<reference evidence="2" key="1">
    <citation type="journal article" date="2011" name="PLoS Genet.">
        <title>Genomic analysis of the necrotrophic fungal pathogens Sclerotinia sclerotiorum and Botrytis cinerea.</title>
        <authorList>
            <person name="Amselem J."/>
            <person name="Cuomo C.A."/>
            <person name="van Kan J.A."/>
            <person name="Viaud M."/>
            <person name="Benito E.P."/>
            <person name="Couloux A."/>
            <person name="Coutinho P.M."/>
            <person name="de Vries R.P."/>
            <person name="Dyer P.S."/>
            <person name="Fillinger S."/>
            <person name="Fournier E."/>
            <person name="Gout L."/>
            <person name="Hahn M."/>
            <person name="Kohn L."/>
            <person name="Lapalu N."/>
            <person name="Plummer K.M."/>
            <person name="Pradier J.M."/>
            <person name="Quevillon E."/>
            <person name="Sharon A."/>
            <person name="Simon A."/>
            <person name="ten Have A."/>
            <person name="Tudzynski B."/>
            <person name="Tudzynski P."/>
            <person name="Wincker P."/>
            <person name="Andrew M."/>
            <person name="Anthouard V."/>
            <person name="Beever R.E."/>
            <person name="Beffa R."/>
            <person name="Benoit I."/>
            <person name="Bouzid O."/>
            <person name="Brault B."/>
            <person name="Chen Z."/>
            <person name="Choquer M."/>
            <person name="Collemare J."/>
            <person name="Cotton P."/>
            <person name="Danchin E.G."/>
            <person name="Da Silva C."/>
            <person name="Gautier A."/>
            <person name="Giraud C."/>
            <person name="Giraud T."/>
            <person name="Gonzalez C."/>
            <person name="Grossetete S."/>
            <person name="Guldener U."/>
            <person name="Henrissat B."/>
            <person name="Howlett B.J."/>
            <person name="Kodira C."/>
            <person name="Kretschmer M."/>
            <person name="Lappartient A."/>
            <person name="Leroch M."/>
            <person name="Levis C."/>
            <person name="Mauceli E."/>
            <person name="Neuveglise C."/>
            <person name="Oeser B."/>
            <person name="Pearson M."/>
            <person name="Poulain J."/>
            <person name="Poussereau N."/>
            <person name="Quesneville H."/>
            <person name="Rascle C."/>
            <person name="Schumacher J."/>
            <person name="Segurens B."/>
            <person name="Sexton A."/>
            <person name="Silva E."/>
            <person name="Sirven C."/>
            <person name="Soanes D.M."/>
            <person name="Talbot N.J."/>
            <person name="Templeton M."/>
            <person name="Yandava C."/>
            <person name="Yarden O."/>
            <person name="Zeng Q."/>
            <person name="Rollins J.A."/>
            <person name="Lebrun M.H."/>
            <person name="Dickman M."/>
        </authorList>
    </citation>
    <scope>NUCLEOTIDE SEQUENCE [LARGE SCALE GENOMIC DNA]</scope>
    <source>
        <strain evidence="2">ATCC 18683 / 1980 / Ss-1</strain>
    </source>
</reference>
<evidence type="ECO:0000313" key="1">
    <source>
        <dbReference type="EMBL" id="EDN91431.1"/>
    </source>
</evidence>
<sequence>MLGAFGITAERLATLTKACLRDITSEEGLYQKYTVTVARKP</sequence>
<dbReference type="AlphaFoldDB" id="A7E6A9"/>
<organism evidence="1 2">
    <name type="scientific">Sclerotinia sclerotiorum (strain ATCC 18683 / 1980 / Ss-1)</name>
    <name type="common">White mold</name>
    <name type="synonym">Whetzelinia sclerotiorum</name>
    <dbReference type="NCBI Taxonomy" id="665079"/>
    <lineage>
        <taxon>Eukaryota</taxon>
        <taxon>Fungi</taxon>
        <taxon>Dikarya</taxon>
        <taxon>Ascomycota</taxon>
        <taxon>Pezizomycotina</taxon>
        <taxon>Leotiomycetes</taxon>
        <taxon>Helotiales</taxon>
        <taxon>Sclerotiniaceae</taxon>
        <taxon>Sclerotinia</taxon>
    </lineage>
</organism>
<name>A7E6A9_SCLS1</name>
<proteinExistence type="predicted"/>
<dbReference type="EMBL" id="CH476621">
    <property type="protein sequence ID" value="EDN91431.1"/>
    <property type="molecule type" value="Genomic_DNA"/>
</dbReference>
<dbReference type="Proteomes" id="UP000001312">
    <property type="component" value="Unassembled WGS sequence"/>
</dbReference>
<dbReference type="GeneID" id="5494575"/>
<evidence type="ECO:0000313" key="2">
    <source>
        <dbReference type="Proteomes" id="UP000001312"/>
    </source>
</evidence>
<keyword evidence="2" id="KW-1185">Reference proteome</keyword>
<protein>
    <submittedName>
        <fullName evidence="1">Uncharacterized protein</fullName>
    </submittedName>
</protein>